<keyword evidence="8 9" id="KW-0604">Photosystem II</keyword>
<dbReference type="InterPro" id="IPR037268">
    <property type="entry name" value="PSII_PsbT_sf"/>
</dbReference>
<dbReference type="Pfam" id="PF01405">
    <property type="entry name" value="PsbT"/>
    <property type="match status" value="1"/>
</dbReference>
<dbReference type="GO" id="GO:0009535">
    <property type="term" value="C:chloroplast thylakoid membrane"/>
    <property type="evidence" value="ECO:0007669"/>
    <property type="project" value="UniProtKB-SubCell"/>
</dbReference>
<keyword evidence="7 9" id="KW-0472">Membrane</keyword>
<keyword evidence="2 11" id="KW-0150">Chloroplast</keyword>
<evidence type="ECO:0000256" key="2">
    <source>
        <dbReference type="ARBA" id="ARBA00022528"/>
    </source>
</evidence>
<evidence type="ECO:0000256" key="5">
    <source>
        <dbReference type="ARBA" id="ARBA00022989"/>
    </source>
</evidence>
<dbReference type="PANTHER" id="PTHR36411:SF2">
    <property type="entry name" value="PHOTOSYSTEM II REACTION CENTER PROTEIN T"/>
    <property type="match status" value="1"/>
</dbReference>
<organism evidence="11">
    <name type="scientific">Raukaua simplex</name>
    <dbReference type="NCBI Taxonomy" id="50323"/>
    <lineage>
        <taxon>Eukaryota</taxon>
        <taxon>Viridiplantae</taxon>
        <taxon>Streptophyta</taxon>
        <taxon>Embryophyta</taxon>
        <taxon>Tracheophyta</taxon>
        <taxon>Spermatophyta</taxon>
        <taxon>Magnoliopsida</taxon>
        <taxon>eudicotyledons</taxon>
        <taxon>Gunneridae</taxon>
        <taxon>Pentapetalae</taxon>
        <taxon>asterids</taxon>
        <taxon>campanulids</taxon>
        <taxon>Apiales</taxon>
        <taxon>Araliaceae</taxon>
        <taxon>Raukaua</taxon>
    </lineage>
</organism>
<evidence type="ECO:0000256" key="1">
    <source>
        <dbReference type="ARBA" id="ARBA00008658"/>
    </source>
</evidence>
<keyword evidence="6 9" id="KW-0793">Thylakoid</keyword>
<gene>
    <name evidence="9 11" type="primary">psbT</name>
</gene>
<accession>A0A7D5YDP9</accession>
<keyword evidence="11" id="KW-0934">Plastid</keyword>
<protein>
    <recommendedName>
        <fullName evidence="9">Photosystem II reaction center protein T</fullName>
        <shortName evidence="9">PSII-T</shortName>
    </recommendedName>
</protein>
<feature type="transmembrane region" description="Helical" evidence="10">
    <location>
        <begin position="6"/>
        <end position="23"/>
    </location>
</feature>
<dbReference type="InterPro" id="IPR001743">
    <property type="entry name" value="PSII_PsbT"/>
</dbReference>
<name>A0A7D5YDP9_9APIA</name>
<evidence type="ECO:0000256" key="6">
    <source>
        <dbReference type="ARBA" id="ARBA00023078"/>
    </source>
</evidence>
<dbReference type="PANTHER" id="PTHR36411">
    <property type="match status" value="1"/>
</dbReference>
<comment type="function">
    <text evidence="9">Found at the monomer-monomer interface of the photosystem II (PS II) dimer, plays a role in assembly and dimerization of PSII. PSII is a light-driven water plastoquinone oxidoreductase, using light energy to abstract electrons from H(2)O, generating a proton gradient subsequently used for ATP formation.</text>
</comment>
<reference evidence="11" key="1">
    <citation type="journal article" date="2020" name="PhytoKeys">
        <title>A dated phylogeny of the genus Pennantia (Pennantiaceae) based on whole chloroplast genome and nuclear ribosomal 18S-26S repeat region sequences.</title>
        <authorList>
            <person name="Maurin K.J.L."/>
        </authorList>
    </citation>
    <scope>NUCLEOTIDE SEQUENCE</scope>
</reference>
<dbReference type="GO" id="GO:0015979">
    <property type="term" value="P:photosynthesis"/>
    <property type="evidence" value="ECO:0007669"/>
    <property type="project" value="UniProtKB-UniRule"/>
</dbReference>
<keyword evidence="4 9" id="KW-0812">Transmembrane</keyword>
<dbReference type="GeneID" id="56140623"/>
<dbReference type="SUPFAM" id="SSF161029">
    <property type="entry name" value="Photosystem II reaction center protein T, PsbT"/>
    <property type="match status" value="1"/>
</dbReference>
<geneLocation type="chloroplast" evidence="11"/>
<dbReference type="HAMAP" id="MF_00808">
    <property type="entry name" value="PSII_PsbT"/>
    <property type="match status" value="1"/>
</dbReference>
<keyword evidence="5 9" id="KW-1133">Transmembrane helix</keyword>
<comment type="subcellular location">
    <subcellularLocation>
        <location evidence="9">Plastid</location>
        <location evidence="9">Chloroplast thylakoid membrane</location>
        <topology evidence="9">Single-pass membrane protein</topology>
    </subcellularLocation>
</comment>
<dbReference type="GO" id="GO:0009539">
    <property type="term" value="C:photosystem II reaction center"/>
    <property type="evidence" value="ECO:0007669"/>
    <property type="project" value="InterPro"/>
</dbReference>
<evidence type="ECO:0000256" key="7">
    <source>
        <dbReference type="ARBA" id="ARBA00023136"/>
    </source>
</evidence>
<dbReference type="RefSeq" id="YP_009907199.1">
    <property type="nucleotide sequence ID" value="NC_049888.1"/>
</dbReference>
<evidence type="ECO:0000256" key="8">
    <source>
        <dbReference type="ARBA" id="ARBA00023276"/>
    </source>
</evidence>
<evidence type="ECO:0000256" key="4">
    <source>
        <dbReference type="ARBA" id="ARBA00022692"/>
    </source>
</evidence>
<proteinExistence type="inferred from homology"/>
<comment type="similarity">
    <text evidence="1 9">Belongs to the PsbT family.</text>
</comment>
<keyword evidence="3 9" id="KW-0602">Photosynthesis</keyword>
<evidence type="ECO:0000256" key="9">
    <source>
        <dbReference type="HAMAP-Rule" id="MF_00808"/>
    </source>
</evidence>
<sequence>MEALVYTFLLVSTLGIIFFAIFFREPPKVPTKSKVPTKKMK</sequence>
<evidence type="ECO:0000313" key="11">
    <source>
        <dbReference type="EMBL" id="QLI53552.1"/>
    </source>
</evidence>
<comment type="subunit">
    <text evidence="9">PSII is composed of 1 copy each of membrane proteins PsbA, PsbB, PsbC, PsbD, PsbE, PsbF, PsbH, PsbI, PsbJ, PsbK, PsbL, PsbM, PsbT, PsbX, PsbY, PsbZ, Psb30/Ycf12, at least 3 peripheral proteins of the oxygen-evolving complex and a large number of cofactors. It forms dimeric complexes.</text>
</comment>
<dbReference type="EMBL" id="MT385082">
    <property type="protein sequence ID" value="QLI53552.1"/>
    <property type="molecule type" value="Genomic_DNA"/>
</dbReference>
<dbReference type="AlphaFoldDB" id="A0A7D5YDP9"/>
<evidence type="ECO:0000256" key="10">
    <source>
        <dbReference type="SAM" id="Phobius"/>
    </source>
</evidence>
<evidence type="ECO:0000256" key="3">
    <source>
        <dbReference type="ARBA" id="ARBA00022531"/>
    </source>
</evidence>